<organism evidence="1 2">
    <name type="scientific">Chitinophaga dinghuensis</name>
    <dbReference type="NCBI Taxonomy" id="1539050"/>
    <lineage>
        <taxon>Bacteria</taxon>
        <taxon>Pseudomonadati</taxon>
        <taxon>Bacteroidota</taxon>
        <taxon>Chitinophagia</taxon>
        <taxon>Chitinophagales</taxon>
        <taxon>Chitinophagaceae</taxon>
        <taxon>Chitinophaga</taxon>
    </lineage>
</organism>
<evidence type="ECO:0000313" key="1">
    <source>
        <dbReference type="EMBL" id="RAJ83346.1"/>
    </source>
</evidence>
<sequence>MYYLTKSICAKVFEDKYPGEQQQSSIRLRLLVSRKGRKGQRIMLCCLIVFCFSSQRHIYYLTTSICAKVFEDKYPREQLRA</sequence>
<name>A0A327W4P8_9BACT</name>
<proteinExistence type="predicted"/>
<reference evidence="1 2" key="1">
    <citation type="submission" date="2018-06" db="EMBL/GenBank/DDBJ databases">
        <title>Genomic Encyclopedia of Archaeal and Bacterial Type Strains, Phase II (KMG-II): from individual species to whole genera.</title>
        <authorList>
            <person name="Goeker M."/>
        </authorList>
    </citation>
    <scope>NUCLEOTIDE SEQUENCE [LARGE SCALE GENOMIC DNA]</scope>
    <source>
        <strain evidence="1 2">DSM 29821</strain>
    </source>
</reference>
<dbReference type="EMBL" id="QLMA01000003">
    <property type="protein sequence ID" value="RAJ83346.1"/>
    <property type="molecule type" value="Genomic_DNA"/>
</dbReference>
<dbReference type="AlphaFoldDB" id="A0A327W4P8"/>
<evidence type="ECO:0000313" key="2">
    <source>
        <dbReference type="Proteomes" id="UP000249819"/>
    </source>
</evidence>
<dbReference type="Proteomes" id="UP000249819">
    <property type="component" value="Unassembled WGS sequence"/>
</dbReference>
<protein>
    <submittedName>
        <fullName evidence="1">Uncharacterized protein</fullName>
    </submittedName>
</protein>
<gene>
    <name evidence="1" type="ORF">CLV59_103312</name>
</gene>
<accession>A0A327W4P8</accession>
<comment type="caution">
    <text evidence="1">The sequence shown here is derived from an EMBL/GenBank/DDBJ whole genome shotgun (WGS) entry which is preliminary data.</text>
</comment>
<keyword evidence="2" id="KW-1185">Reference proteome</keyword>